<dbReference type="Proteomes" id="UP000198282">
    <property type="component" value="Unassembled WGS sequence"/>
</dbReference>
<evidence type="ECO:0000313" key="2">
    <source>
        <dbReference type="EMBL" id="SNT42656.1"/>
    </source>
</evidence>
<accession>A0A239MIX4</accession>
<protein>
    <submittedName>
        <fullName evidence="2">Carboxymethylenebutenolidase</fullName>
    </submittedName>
</protein>
<feature type="domain" description="Dienelactone hydrolase" evidence="1">
    <location>
        <begin position="12"/>
        <end position="87"/>
    </location>
</feature>
<gene>
    <name evidence="2" type="ORF">SAMN05216276_104212</name>
</gene>
<keyword evidence="3" id="KW-1185">Reference proteome</keyword>
<sequence length="89" mass="9685">MDLRSTIDNADFSGSKAAVLGIYAEQDARVNAGRDQAEAALEKAGLKHELVTFSGVNHAFFNDTGQRYNADAAAEAYQRVIGWFGRYPS</sequence>
<reference evidence="2 3" key="1">
    <citation type="submission" date="2017-06" db="EMBL/GenBank/DDBJ databases">
        <authorList>
            <person name="Kim H.J."/>
            <person name="Triplett B.A."/>
        </authorList>
    </citation>
    <scope>NUCLEOTIDE SEQUENCE [LARGE SCALE GENOMIC DNA]</scope>
    <source>
        <strain evidence="2 3">CGMCC 4.2132</strain>
    </source>
</reference>
<proteinExistence type="predicted"/>
<dbReference type="PANTHER" id="PTHR46623">
    <property type="entry name" value="CARBOXYMETHYLENEBUTENOLIDASE-RELATED"/>
    <property type="match status" value="1"/>
</dbReference>
<dbReference type="GO" id="GO:0016787">
    <property type="term" value="F:hydrolase activity"/>
    <property type="evidence" value="ECO:0007669"/>
    <property type="project" value="InterPro"/>
</dbReference>
<dbReference type="Gene3D" id="3.40.50.1820">
    <property type="entry name" value="alpha/beta hydrolase"/>
    <property type="match status" value="1"/>
</dbReference>
<dbReference type="Pfam" id="PF01738">
    <property type="entry name" value="DLH"/>
    <property type="match status" value="1"/>
</dbReference>
<dbReference type="AlphaFoldDB" id="A0A239MIX4"/>
<dbReference type="EMBL" id="FZOD01000042">
    <property type="protein sequence ID" value="SNT42656.1"/>
    <property type="molecule type" value="Genomic_DNA"/>
</dbReference>
<evidence type="ECO:0000259" key="1">
    <source>
        <dbReference type="Pfam" id="PF01738"/>
    </source>
</evidence>
<dbReference type="PANTHER" id="PTHR46623:SF6">
    <property type="entry name" value="ALPHA_BETA-HYDROLASES SUPERFAMILY PROTEIN"/>
    <property type="match status" value="1"/>
</dbReference>
<dbReference type="InterPro" id="IPR002925">
    <property type="entry name" value="Dienelactn_hydro"/>
</dbReference>
<dbReference type="InterPro" id="IPR029058">
    <property type="entry name" value="AB_hydrolase_fold"/>
</dbReference>
<dbReference type="RefSeq" id="WP_089211042.1">
    <property type="nucleotide sequence ID" value="NZ_FZOD01000042.1"/>
</dbReference>
<dbReference type="SUPFAM" id="SSF53474">
    <property type="entry name" value="alpha/beta-Hydrolases"/>
    <property type="match status" value="1"/>
</dbReference>
<name>A0A239MIX4_9ACTN</name>
<dbReference type="OrthoDB" id="188362at2"/>
<dbReference type="InterPro" id="IPR051049">
    <property type="entry name" value="Dienelactone_hydrolase-like"/>
</dbReference>
<evidence type="ECO:0000313" key="3">
    <source>
        <dbReference type="Proteomes" id="UP000198282"/>
    </source>
</evidence>
<organism evidence="2 3">
    <name type="scientific">Streptosporangium subroseum</name>
    <dbReference type="NCBI Taxonomy" id="106412"/>
    <lineage>
        <taxon>Bacteria</taxon>
        <taxon>Bacillati</taxon>
        <taxon>Actinomycetota</taxon>
        <taxon>Actinomycetes</taxon>
        <taxon>Streptosporangiales</taxon>
        <taxon>Streptosporangiaceae</taxon>
        <taxon>Streptosporangium</taxon>
    </lineage>
</organism>